<dbReference type="AlphaFoldDB" id="D4H1T5"/>
<evidence type="ECO:0000313" key="5">
    <source>
        <dbReference type="Proteomes" id="UP000002012"/>
    </source>
</evidence>
<evidence type="ECO:0000256" key="2">
    <source>
        <dbReference type="ARBA" id="ARBA00023235"/>
    </source>
</evidence>
<dbReference type="OrthoDB" id="9788221at2"/>
<sequence>MDIRIYQIDAFANEVFKGNPAAVCPLKEVISDEIMQSIAFENNLSETAFIFEKNSKLNIRWFTPACEVALCGHATLAGAHVLFEHEGFEGDKIEFMSESGMLTVTRKSDKLELDFPAERVVPCETDPIIERALGKKPLQTYTGSDMLAVFESEADIAGFTPDFKELAKLNARGVIVTAKGDNCDFVSRFFGPNVGIDEDPVTGSAHCILTPYWADITGKKELKAKQISSRGGSLDCSLSGDRVKIGGKAVTYMKGTITL</sequence>
<dbReference type="PANTHER" id="PTHR13774:SF17">
    <property type="entry name" value="PHENAZINE BIOSYNTHESIS-LIKE DOMAIN-CONTAINING PROTEIN"/>
    <property type="match status" value="1"/>
</dbReference>
<dbReference type="Proteomes" id="UP000002012">
    <property type="component" value="Chromosome"/>
</dbReference>
<dbReference type="InterPro" id="IPR003719">
    <property type="entry name" value="Phenazine_PhzF-like"/>
</dbReference>
<dbReference type="RefSeq" id="WP_013009460.1">
    <property type="nucleotide sequence ID" value="NC_013943.1"/>
</dbReference>
<dbReference type="PANTHER" id="PTHR13774">
    <property type="entry name" value="PHENAZINE BIOSYNTHESIS PROTEIN"/>
    <property type="match status" value="1"/>
</dbReference>
<organism evidence="4 5">
    <name type="scientific">Denitrovibrio acetiphilus (strain DSM 12809 / NBRC 114555 / N2460)</name>
    <dbReference type="NCBI Taxonomy" id="522772"/>
    <lineage>
        <taxon>Bacteria</taxon>
        <taxon>Pseudomonadati</taxon>
        <taxon>Deferribacterota</taxon>
        <taxon>Deferribacteres</taxon>
        <taxon>Deferribacterales</taxon>
        <taxon>Geovibrionaceae</taxon>
        <taxon>Denitrovibrio</taxon>
    </lineage>
</organism>
<dbReference type="PIRSF" id="PIRSF016184">
    <property type="entry name" value="PhzC_PhzF"/>
    <property type="match status" value="1"/>
</dbReference>
<feature type="active site" evidence="3">
    <location>
        <position position="46"/>
    </location>
</feature>
<keyword evidence="2" id="KW-0413">Isomerase</keyword>
<name>D4H1T5_DENA2</name>
<dbReference type="FunCoup" id="D4H1T5">
    <property type="interactions" value="343"/>
</dbReference>
<accession>D4H1T5</accession>
<dbReference type="PaxDb" id="522772-Dacet_0106"/>
<evidence type="ECO:0000256" key="3">
    <source>
        <dbReference type="PIRSR" id="PIRSR016184-1"/>
    </source>
</evidence>
<dbReference type="GO" id="GO:0005737">
    <property type="term" value="C:cytoplasm"/>
    <property type="evidence" value="ECO:0007669"/>
    <property type="project" value="TreeGrafter"/>
</dbReference>
<dbReference type="Gene3D" id="3.10.310.10">
    <property type="entry name" value="Diaminopimelate Epimerase, Chain A, domain 1"/>
    <property type="match status" value="2"/>
</dbReference>
<evidence type="ECO:0000313" key="4">
    <source>
        <dbReference type="EMBL" id="ADD66912.1"/>
    </source>
</evidence>
<proteinExistence type="inferred from homology"/>
<evidence type="ECO:0000256" key="1">
    <source>
        <dbReference type="ARBA" id="ARBA00008270"/>
    </source>
</evidence>
<dbReference type="InParanoid" id="D4H1T5"/>
<dbReference type="eggNOG" id="COG0384">
    <property type="taxonomic scope" value="Bacteria"/>
</dbReference>
<dbReference type="SUPFAM" id="SSF54506">
    <property type="entry name" value="Diaminopimelate epimerase-like"/>
    <property type="match status" value="1"/>
</dbReference>
<reference evidence="4 5" key="1">
    <citation type="journal article" date="2010" name="Stand. Genomic Sci.">
        <title>Complete genome sequence of Denitrovibrio acetiphilus type strain (N2460).</title>
        <authorList>
            <person name="Kiss H."/>
            <person name="Lang E."/>
            <person name="Lapidus A."/>
            <person name="Copeland A."/>
            <person name="Nolan M."/>
            <person name="Glavina Del Rio T."/>
            <person name="Chen F."/>
            <person name="Lucas S."/>
            <person name="Tice H."/>
            <person name="Cheng J.F."/>
            <person name="Han C."/>
            <person name="Goodwin L."/>
            <person name="Pitluck S."/>
            <person name="Liolios K."/>
            <person name="Pati A."/>
            <person name="Ivanova N."/>
            <person name="Mavromatis K."/>
            <person name="Chen A."/>
            <person name="Palaniappan K."/>
            <person name="Land M."/>
            <person name="Hauser L."/>
            <person name="Chang Y.J."/>
            <person name="Jeffries C.D."/>
            <person name="Detter J.C."/>
            <person name="Brettin T."/>
            <person name="Spring S."/>
            <person name="Rohde M."/>
            <person name="Goker M."/>
            <person name="Woyke T."/>
            <person name="Bristow J."/>
            <person name="Eisen J.A."/>
            <person name="Markowitz V."/>
            <person name="Hugenholtz P."/>
            <person name="Kyrpides N.C."/>
            <person name="Klenk H.P."/>
        </authorList>
    </citation>
    <scope>NUCLEOTIDE SEQUENCE [LARGE SCALE GENOMIC DNA]</scope>
    <source>
        <strain evidence="5">DSM 12809 / NBRC 114555 / N2460</strain>
    </source>
</reference>
<comment type="similarity">
    <text evidence="1">Belongs to the PhzF family.</text>
</comment>
<protein>
    <submittedName>
        <fullName evidence="4">Phenazine biosynthesis protein PhzF family</fullName>
    </submittedName>
</protein>
<dbReference type="GO" id="GO:0016853">
    <property type="term" value="F:isomerase activity"/>
    <property type="evidence" value="ECO:0007669"/>
    <property type="project" value="UniProtKB-KW"/>
</dbReference>
<keyword evidence="5" id="KW-1185">Reference proteome</keyword>
<dbReference type="EMBL" id="CP001968">
    <property type="protein sequence ID" value="ADD66912.1"/>
    <property type="molecule type" value="Genomic_DNA"/>
</dbReference>
<dbReference type="Pfam" id="PF02567">
    <property type="entry name" value="PhzC-PhzF"/>
    <property type="match status" value="1"/>
</dbReference>
<dbReference type="HOGENOM" id="CLU_048756_2_2_0"/>
<gene>
    <name evidence="4" type="ordered locus">Dacet_0106</name>
</gene>
<dbReference type="KEGG" id="dap:Dacet_0106"/>
<dbReference type="NCBIfam" id="TIGR00654">
    <property type="entry name" value="PhzF_family"/>
    <property type="match status" value="1"/>
</dbReference>